<dbReference type="Pfam" id="PF13448">
    <property type="entry name" value="DUF4114"/>
    <property type="match status" value="1"/>
</dbReference>
<feature type="signal peptide" evidence="1">
    <location>
        <begin position="1"/>
        <end position="18"/>
    </location>
</feature>
<comment type="caution">
    <text evidence="4">The sequence shown here is derived from an EMBL/GenBank/DDBJ whole genome shotgun (WGS) entry which is preliminary data.</text>
</comment>
<evidence type="ECO:0000313" key="5">
    <source>
        <dbReference type="Proteomes" id="UP000451233"/>
    </source>
</evidence>
<name>A0A7K1XVC4_9SPHI</name>
<dbReference type="EMBL" id="WVHS01000001">
    <property type="protein sequence ID" value="MXV14466.1"/>
    <property type="molecule type" value="Genomic_DNA"/>
</dbReference>
<evidence type="ECO:0000313" key="4">
    <source>
        <dbReference type="EMBL" id="MXV14466.1"/>
    </source>
</evidence>
<reference evidence="4 5" key="1">
    <citation type="submission" date="2019-11" db="EMBL/GenBank/DDBJ databases">
        <title>Pedobacter sp. HMF7056 Genome sequencing and assembly.</title>
        <authorList>
            <person name="Kang H."/>
            <person name="Kim H."/>
            <person name="Joh K."/>
        </authorList>
    </citation>
    <scope>NUCLEOTIDE SEQUENCE [LARGE SCALE GENOMIC DNA]</scope>
    <source>
        <strain evidence="4 5">HMF7056</strain>
    </source>
</reference>
<feature type="chain" id="PRO_5029804286" evidence="1">
    <location>
        <begin position="19"/>
        <end position="683"/>
    </location>
</feature>
<organism evidence="4 5">
    <name type="scientific">Hufsiella ginkgonis</name>
    <dbReference type="NCBI Taxonomy" id="2695274"/>
    <lineage>
        <taxon>Bacteria</taxon>
        <taxon>Pseudomonadati</taxon>
        <taxon>Bacteroidota</taxon>
        <taxon>Sphingobacteriia</taxon>
        <taxon>Sphingobacteriales</taxon>
        <taxon>Sphingobacteriaceae</taxon>
        <taxon>Hufsiella</taxon>
    </lineage>
</organism>
<protein>
    <submittedName>
        <fullName evidence="4">LruC domain-containing protein</fullName>
    </submittedName>
</protein>
<evidence type="ECO:0000259" key="2">
    <source>
        <dbReference type="Pfam" id="PF13448"/>
    </source>
</evidence>
<sequence length="683" mass="73864">MRSFFYSLVIITCLFAAASCRKSETPDAKNNGILAKAPDGFTYATSKKAELNIRLLTNTGIGIKGVPVKLYGVKDKKHAKPLFKGISDGNGFVKGSFNLPAYMDTLVVDPAYVGLSQNVKVYLNNSVVSCVIGGPTGMSGNVVLKAQGNKILSAAGPATIAEAKYTYLSTYSENGRPESNRDATLEAISGEFLLNSNISLPEDKDVAVRHPDDLKKTTVNTLTIREKSDIWVTFVSEGSENLNTIGFYTYPTGSAPKTADDIKEVFYVFPNASGKGSGGEMISGDRVKLGSFDAGVSIGFVLFENGWDGKKVNPAVQKYYSSDALNPETDELLKRHSVLLNDKGDNRWMFGFAGSKRSNPEADQDFNDVVFYCSANPASAIGPDNVATVDEPSNADFDNDGVADIFDEFPSDIAKAFITYFPSKDSWATLAFEDLWPNNGDYDLNDVVVNYRYTFVSNAKNDVIELTGEYSVVAAGAAYDDGFGVQFPFAPAQVARVSGQSVTSGYTRHLGNGCEAEQANAVIIPFDNYKNLIKPLAGTTLINTNPDKGKVSGTTAVVVVTFVSPITQSALGEAPFNPFIISNVKRGIEVHLPGTPPTSVADNKLFNSGDDDYNPLTGKTYLGRQNQPWALSFAEAYDYVTEGTSISKAYLHFNDWIKSGGSAYADWYSNTAGGYRDTKYIYK</sequence>
<keyword evidence="1" id="KW-0732">Signal</keyword>
<dbReference type="Proteomes" id="UP000451233">
    <property type="component" value="Unassembled WGS sequence"/>
</dbReference>
<accession>A0A7K1XVC4</accession>
<dbReference type="Pfam" id="PF16130">
    <property type="entry name" value="DUF4842"/>
    <property type="match status" value="1"/>
</dbReference>
<dbReference type="AlphaFoldDB" id="A0A7K1XVC4"/>
<keyword evidence="5" id="KW-1185">Reference proteome</keyword>
<dbReference type="NCBIfam" id="TIGR04456">
    <property type="entry name" value="LruC_dom"/>
    <property type="match status" value="1"/>
</dbReference>
<feature type="domain" description="DUF4114" evidence="2">
    <location>
        <begin position="292"/>
        <end position="375"/>
    </location>
</feature>
<dbReference type="PROSITE" id="PS51257">
    <property type="entry name" value="PROKAR_LIPOPROTEIN"/>
    <property type="match status" value="1"/>
</dbReference>
<evidence type="ECO:0000256" key="1">
    <source>
        <dbReference type="SAM" id="SignalP"/>
    </source>
</evidence>
<dbReference type="RefSeq" id="WP_160905439.1">
    <property type="nucleotide sequence ID" value="NZ_WVHS01000001.1"/>
</dbReference>
<dbReference type="InterPro" id="IPR032295">
    <property type="entry name" value="DUF4842"/>
</dbReference>
<gene>
    <name evidence="4" type="ORF">GS398_04085</name>
</gene>
<proteinExistence type="predicted"/>
<dbReference type="InterPro" id="IPR025193">
    <property type="entry name" value="DUF4114"/>
</dbReference>
<evidence type="ECO:0000259" key="3">
    <source>
        <dbReference type="Pfam" id="PF16130"/>
    </source>
</evidence>
<dbReference type="InterPro" id="IPR031025">
    <property type="entry name" value="LruC_dom"/>
</dbReference>
<feature type="domain" description="DUF4842" evidence="3">
    <location>
        <begin position="461"/>
        <end position="668"/>
    </location>
</feature>